<feature type="domain" description="SCP" evidence="2">
    <location>
        <begin position="103"/>
        <end position="223"/>
    </location>
</feature>
<evidence type="ECO:0000256" key="1">
    <source>
        <dbReference type="SAM" id="SignalP"/>
    </source>
</evidence>
<evidence type="ECO:0000313" key="3">
    <source>
        <dbReference type="EMBL" id="SHG94661.1"/>
    </source>
</evidence>
<dbReference type="RefSeq" id="WP_067658494.1">
    <property type="nucleotide sequence ID" value="NZ_FQXG01000001.1"/>
</dbReference>
<name>A0A1M5NYR5_9GAMM</name>
<dbReference type="SUPFAM" id="SSF55797">
    <property type="entry name" value="PR-1-like"/>
    <property type="match status" value="1"/>
</dbReference>
<dbReference type="InterPro" id="IPR014044">
    <property type="entry name" value="CAP_dom"/>
</dbReference>
<dbReference type="Gene3D" id="3.40.33.10">
    <property type="entry name" value="CAP"/>
    <property type="match status" value="1"/>
</dbReference>
<dbReference type="AlphaFoldDB" id="A0A1M5NYR5"/>
<keyword evidence="1" id="KW-0732">Signal</keyword>
<dbReference type="PANTHER" id="PTHR31157:SF1">
    <property type="entry name" value="SCP DOMAIN-CONTAINING PROTEIN"/>
    <property type="match status" value="1"/>
</dbReference>
<protein>
    <recommendedName>
        <fullName evidence="2">SCP domain-containing protein</fullName>
    </recommendedName>
</protein>
<reference evidence="3 4" key="1">
    <citation type="submission" date="2016-11" db="EMBL/GenBank/DDBJ databases">
        <authorList>
            <person name="Jaros S."/>
            <person name="Januszkiewicz K."/>
            <person name="Wedrychowicz H."/>
        </authorList>
    </citation>
    <scope>NUCLEOTIDE SEQUENCE [LARGE SCALE GENOMIC DNA]</scope>
    <source>
        <strain evidence="3 4">DSM 16917</strain>
    </source>
</reference>
<dbReference type="InterPro" id="IPR035940">
    <property type="entry name" value="CAP_sf"/>
</dbReference>
<keyword evidence="4" id="KW-1185">Reference proteome</keyword>
<gene>
    <name evidence="3" type="ORF">SAMN02745129_1227</name>
</gene>
<evidence type="ECO:0000313" key="4">
    <source>
        <dbReference type="Proteomes" id="UP000184268"/>
    </source>
</evidence>
<dbReference type="OrthoDB" id="7550377at2"/>
<dbReference type="PROSITE" id="PS51257">
    <property type="entry name" value="PROKAR_LIPOPROTEIN"/>
    <property type="match status" value="1"/>
</dbReference>
<organism evidence="3 4">
    <name type="scientific">Ferrimonas marina</name>
    <dbReference type="NCBI Taxonomy" id="299255"/>
    <lineage>
        <taxon>Bacteria</taxon>
        <taxon>Pseudomonadati</taxon>
        <taxon>Pseudomonadota</taxon>
        <taxon>Gammaproteobacteria</taxon>
        <taxon>Alteromonadales</taxon>
        <taxon>Ferrimonadaceae</taxon>
        <taxon>Ferrimonas</taxon>
    </lineage>
</organism>
<evidence type="ECO:0000259" key="2">
    <source>
        <dbReference type="Pfam" id="PF00188"/>
    </source>
</evidence>
<dbReference type="Proteomes" id="UP000184268">
    <property type="component" value="Unassembled WGS sequence"/>
</dbReference>
<dbReference type="STRING" id="299255.SAMN02745129_1227"/>
<sequence length="236" mass="26121">MKRPCYRRCYYAAALALGLLMGCHSTDSPPSSPVPQTLYPDMLAALNFARTDPQGYAEQVLIPMRPYYRQGRIWQPPWYDPQDSLLKVVETDEGIAALEETIRFMQQAQPVAPLALDDGLSRVASDYRQAQARNGGVGHIGDDGSTLAVRIERLGQWQGKIGENLFYGSADRQVGAFVVMALLIDDGVPDRGHRLLIMDPAFRLVGLACGPHRSYPLACVQNFATEFTPDPAWLNP</sequence>
<dbReference type="PANTHER" id="PTHR31157">
    <property type="entry name" value="SCP DOMAIN-CONTAINING PROTEIN"/>
    <property type="match status" value="1"/>
</dbReference>
<feature type="chain" id="PRO_5009912752" description="SCP domain-containing protein" evidence="1">
    <location>
        <begin position="26"/>
        <end position="236"/>
    </location>
</feature>
<dbReference type="Pfam" id="PF00188">
    <property type="entry name" value="CAP"/>
    <property type="match status" value="1"/>
</dbReference>
<accession>A0A1M5NYR5</accession>
<proteinExistence type="predicted"/>
<feature type="signal peptide" evidence="1">
    <location>
        <begin position="1"/>
        <end position="25"/>
    </location>
</feature>
<dbReference type="CDD" id="cd05379">
    <property type="entry name" value="CAP_bacterial"/>
    <property type="match status" value="1"/>
</dbReference>
<dbReference type="EMBL" id="FQXG01000001">
    <property type="protein sequence ID" value="SHG94661.1"/>
    <property type="molecule type" value="Genomic_DNA"/>
</dbReference>